<evidence type="ECO:0000256" key="1">
    <source>
        <dbReference type="SAM" id="Phobius"/>
    </source>
</evidence>
<dbReference type="CDD" id="cd00093">
    <property type="entry name" value="HTH_XRE"/>
    <property type="match status" value="1"/>
</dbReference>
<dbReference type="InterPro" id="IPR050400">
    <property type="entry name" value="Bact_Cytoskel_RodZ"/>
</dbReference>
<dbReference type="RefSeq" id="WP_126384495.1">
    <property type="nucleotide sequence ID" value="NZ_RXYK01000007.1"/>
</dbReference>
<keyword evidence="1" id="KW-0812">Transmembrane</keyword>
<reference evidence="3 4" key="1">
    <citation type="submission" date="2018-12" db="EMBL/GenBank/DDBJ databases">
        <authorList>
            <person name="Lunina O.N."/>
            <person name="Grouzdev D.S."/>
            <person name="Gorlenko V.M."/>
            <person name="Savvichev A.S."/>
        </authorList>
    </citation>
    <scope>NUCLEOTIDE SEQUENCE [LARGE SCALE GENOMIC DNA]</scope>
    <source>
        <strain evidence="3 4">BrKhr-17</strain>
    </source>
</reference>
<evidence type="ECO:0000259" key="2">
    <source>
        <dbReference type="PROSITE" id="PS50943"/>
    </source>
</evidence>
<dbReference type="AlphaFoldDB" id="A0A3S0U195"/>
<evidence type="ECO:0000313" key="3">
    <source>
        <dbReference type="EMBL" id="RTY37854.1"/>
    </source>
</evidence>
<dbReference type="Pfam" id="PF13413">
    <property type="entry name" value="HTH_25"/>
    <property type="match status" value="1"/>
</dbReference>
<name>A0A3S0U195_CHLPH</name>
<proteinExistence type="predicted"/>
<gene>
    <name evidence="3" type="ORF">EKD02_06025</name>
</gene>
<accession>A0A3S0U195</accession>
<dbReference type="Proteomes" id="UP000279908">
    <property type="component" value="Unassembled WGS sequence"/>
</dbReference>
<feature type="transmembrane region" description="Helical" evidence="1">
    <location>
        <begin position="126"/>
        <end position="146"/>
    </location>
</feature>
<dbReference type="InterPro" id="IPR001387">
    <property type="entry name" value="Cro/C1-type_HTH"/>
</dbReference>
<dbReference type="EMBL" id="RXYK01000007">
    <property type="protein sequence ID" value="RTY37854.1"/>
    <property type="molecule type" value="Genomic_DNA"/>
</dbReference>
<dbReference type="InterPro" id="IPR010982">
    <property type="entry name" value="Lambda_DNA-bd_dom_sf"/>
</dbReference>
<protein>
    <submittedName>
        <fullName evidence="3">Helix-turn-helix domain-containing protein</fullName>
    </submittedName>
</protein>
<dbReference type="PROSITE" id="PS50943">
    <property type="entry name" value="HTH_CROC1"/>
    <property type="match status" value="1"/>
</dbReference>
<feature type="domain" description="HTH cro/C1-type" evidence="2">
    <location>
        <begin position="18"/>
        <end position="50"/>
    </location>
</feature>
<dbReference type="PANTHER" id="PTHR34475">
    <property type="match status" value="1"/>
</dbReference>
<comment type="caution">
    <text evidence="3">The sequence shown here is derived from an EMBL/GenBank/DDBJ whole genome shotgun (WGS) entry which is preliminary data.</text>
</comment>
<dbReference type="SUPFAM" id="SSF47413">
    <property type="entry name" value="lambda repressor-like DNA-binding domains"/>
    <property type="match status" value="1"/>
</dbReference>
<dbReference type="Gene3D" id="1.10.260.40">
    <property type="entry name" value="lambda repressor-like DNA-binding domains"/>
    <property type="match status" value="1"/>
</dbReference>
<dbReference type="GO" id="GO:0003677">
    <property type="term" value="F:DNA binding"/>
    <property type="evidence" value="ECO:0007669"/>
    <property type="project" value="InterPro"/>
</dbReference>
<keyword evidence="1" id="KW-1133">Transmembrane helix</keyword>
<evidence type="ECO:0000313" key="4">
    <source>
        <dbReference type="Proteomes" id="UP000279908"/>
    </source>
</evidence>
<keyword evidence="1" id="KW-0472">Membrane</keyword>
<dbReference type="PANTHER" id="PTHR34475:SF1">
    <property type="entry name" value="CYTOSKELETON PROTEIN RODZ"/>
    <property type="match status" value="1"/>
</dbReference>
<sequence>MSAPQPPESALARIVAELRAARVARGLSLQELSRLLKIQEHYLADIEDGNLSFLSCAYVYAYIKEYAREMGVGDTARLQACRRELGVLVGVKETGITDYIQSLSPAGMFRNSSLYGFLQGLRKKSVVLVLTVLAAIFVLAAGAVSLSSGSGGGGLSSAVAPDSTDAMVVADSVASVSPVAEAAGGTRAE</sequence>
<organism evidence="3 4">
    <name type="scientific">Chlorobium phaeovibrioides</name>
    <dbReference type="NCBI Taxonomy" id="1094"/>
    <lineage>
        <taxon>Bacteria</taxon>
        <taxon>Pseudomonadati</taxon>
        <taxon>Chlorobiota</taxon>
        <taxon>Chlorobiia</taxon>
        <taxon>Chlorobiales</taxon>
        <taxon>Chlorobiaceae</taxon>
        <taxon>Chlorobium/Pelodictyon group</taxon>
        <taxon>Chlorobium</taxon>
    </lineage>
</organism>